<organism evidence="5 6">
    <name type="scientific">Neobacillus ginsengisoli</name>
    <dbReference type="NCBI Taxonomy" id="904295"/>
    <lineage>
        <taxon>Bacteria</taxon>
        <taxon>Bacillati</taxon>
        <taxon>Bacillota</taxon>
        <taxon>Bacilli</taxon>
        <taxon>Bacillales</taxon>
        <taxon>Bacillaceae</taxon>
        <taxon>Neobacillus</taxon>
    </lineage>
</organism>
<dbReference type="Pfam" id="PF17936">
    <property type="entry name" value="Big_6"/>
    <property type="match status" value="1"/>
</dbReference>
<dbReference type="SUPFAM" id="SSF69360">
    <property type="entry name" value="Cell wall binding repeat"/>
    <property type="match status" value="1"/>
</dbReference>
<dbReference type="Gene3D" id="2.30.30.40">
    <property type="entry name" value="SH3 Domains"/>
    <property type="match status" value="1"/>
</dbReference>
<feature type="repeat" description="Cell wall-binding" evidence="2">
    <location>
        <begin position="387"/>
        <end position="406"/>
    </location>
</feature>
<gene>
    <name evidence="5" type="ORF">J2S10_004256</name>
</gene>
<evidence type="ECO:0000313" key="5">
    <source>
        <dbReference type="EMBL" id="MDQ0201050.1"/>
    </source>
</evidence>
<name>A0ABT9XZP5_9BACI</name>
<feature type="repeat" description="Cell wall-binding" evidence="2">
    <location>
        <begin position="407"/>
        <end position="426"/>
    </location>
</feature>
<protein>
    <recommendedName>
        <fullName evidence="7">Transglycosylase SLT domain-containing protein</fullName>
    </recommendedName>
</protein>
<keyword evidence="1" id="KW-0677">Repeat</keyword>
<accession>A0ABT9XZP5</accession>
<evidence type="ECO:0000259" key="4">
    <source>
        <dbReference type="Pfam" id="PF17936"/>
    </source>
</evidence>
<dbReference type="SUPFAM" id="SSF53955">
    <property type="entry name" value="Lysozyme-like"/>
    <property type="match status" value="1"/>
</dbReference>
<dbReference type="Pfam" id="PF19085">
    <property type="entry name" value="Choline_bind_2"/>
    <property type="match status" value="1"/>
</dbReference>
<dbReference type="PROSITE" id="PS51170">
    <property type="entry name" value="CW"/>
    <property type="match status" value="4"/>
</dbReference>
<dbReference type="Gene3D" id="1.10.530.10">
    <property type="match status" value="1"/>
</dbReference>
<keyword evidence="6" id="KW-1185">Reference proteome</keyword>
<dbReference type="InterPro" id="IPR041498">
    <property type="entry name" value="Big_6"/>
</dbReference>
<dbReference type="InterPro" id="IPR023346">
    <property type="entry name" value="Lysozyme-like_dom_sf"/>
</dbReference>
<proteinExistence type="predicted"/>
<feature type="repeat" description="Cell wall-binding" evidence="2">
    <location>
        <begin position="447"/>
        <end position="466"/>
    </location>
</feature>
<dbReference type="RefSeq" id="WP_307411922.1">
    <property type="nucleotide sequence ID" value="NZ_JAUSTW010000008.1"/>
</dbReference>
<evidence type="ECO:0000256" key="2">
    <source>
        <dbReference type="PROSITE-ProRule" id="PRU00591"/>
    </source>
</evidence>
<dbReference type="InterPro" id="IPR018337">
    <property type="entry name" value="Cell_wall/Cho-bd_repeat"/>
</dbReference>
<dbReference type="Pfam" id="PF01464">
    <property type="entry name" value="SLT"/>
    <property type="match status" value="1"/>
</dbReference>
<dbReference type="Gene3D" id="2.10.270.10">
    <property type="entry name" value="Cholin Binding"/>
    <property type="match status" value="2"/>
</dbReference>
<dbReference type="InterPro" id="IPR013783">
    <property type="entry name" value="Ig-like_fold"/>
</dbReference>
<sequence length="505" mass="56440">MTFPSKCTSYGEIKQNQNPSLQQMNCLLTNAALEANIPPEVVKAVATQENGSWKQFTDNGQPTISSDGGIGVMQITNQSSYDQEKLKNDIYYNIQAGVDILNNMYNRTDLPKIKGAGRDVIENWYFPIMAYNGTKPVNSPLIQANGSKNTNAYQEKVFAHIENDSYLTDTKLAQFPFHTTDFVYNPTSDQNIIFNKLEYTITDQMHASAYLFKTGNKVVVTMDGVNLRSTPDIKSANSLGKNTPLIIDGDFVYDQSTGNRFVWYPVKTADQKLSGYISSAYIINKLDAPVVNPVDENDVSLSGKAPFANVMIQIMNGTLPVGSTVADATGNFKAEIPTQKVGTNLTVTYKDKLNELSPATVTVVKGVLNGWVTQNGKRYYYINDVKQTGWIVISGMKYYLDNTGAMKTGWLLYNGKWYFFNKNTGVMTTGWVLDGKWYYLDSTGVMKTGWLSYNKNWYFLTNDGSMATGWVLTGGKWYYLYSNGIMAHDTKIGSYRLGHDGAWIR</sequence>
<feature type="repeat" description="Cell wall-binding" evidence="2">
    <location>
        <begin position="467"/>
        <end position="486"/>
    </location>
</feature>
<evidence type="ECO:0000313" key="6">
    <source>
        <dbReference type="Proteomes" id="UP001224122"/>
    </source>
</evidence>
<comment type="caution">
    <text evidence="5">The sequence shown here is derived from an EMBL/GenBank/DDBJ whole genome shotgun (WGS) entry which is preliminary data.</text>
</comment>
<feature type="domain" description="Bacterial Ig" evidence="4">
    <location>
        <begin position="287"/>
        <end position="364"/>
    </location>
</feature>
<dbReference type="InterPro" id="IPR008258">
    <property type="entry name" value="Transglycosylase_SLT_dom_1"/>
</dbReference>
<evidence type="ECO:0000256" key="1">
    <source>
        <dbReference type="ARBA" id="ARBA00022737"/>
    </source>
</evidence>
<evidence type="ECO:0000259" key="3">
    <source>
        <dbReference type="Pfam" id="PF01464"/>
    </source>
</evidence>
<dbReference type="EMBL" id="JAUSTW010000008">
    <property type="protein sequence ID" value="MDQ0201050.1"/>
    <property type="molecule type" value="Genomic_DNA"/>
</dbReference>
<dbReference type="Gene3D" id="2.60.40.10">
    <property type="entry name" value="Immunoglobulins"/>
    <property type="match status" value="1"/>
</dbReference>
<evidence type="ECO:0008006" key="7">
    <source>
        <dbReference type="Google" id="ProtNLM"/>
    </source>
</evidence>
<dbReference type="Pfam" id="PF19127">
    <property type="entry name" value="Choline_bind_3"/>
    <property type="match status" value="2"/>
</dbReference>
<reference evidence="5 6" key="1">
    <citation type="submission" date="2023-07" db="EMBL/GenBank/DDBJ databases">
        <title>Genomic Encyclopedia of Type Strains, Phase IV (KMG-IV): sequencing the most valuable type-strain genomes for metagenomic binning, comparative biology and taxonomic classification.</title>
        <authorList>
            <person name="Goeker M."/>
        </authorList>
    </citation>
    <scope>NUCLEOTIDE SEQUENCE [LARGE SCALE GENOMIC DNA]</scope>
    <source>
        <strain evidence="5 6">DSM 27594</strain>
    </source>
</reference>
<feature type="domain" description="Transglycosylase SLT" evidence="3">
    <location>
        <begin position="30"/>
        <end position="148"/>
    </location>
</feature>
<dbReference type="Proteomes" id="UP001224122">
    <property type="component" value="Unassembled WGS sequence"/>
</dbReference>